<organism evidence="1 2">
    <name type="scientific">Strongyloides venezuelensis</name>
    <name type="common">Threadworm</name>
    <dbReference type="NCBI Taxonomy" id="75913"/>
    <lineage>
        <taxon>Eukaryota</taxon>
        <taxon>Metazoa</taxon>
        <taxon>Ecdysozoa</taxon>
        <taxon>Nematoda</taxon>
        <taxon>Chromadorea</taxon>
        <taxon>Rhabditida</taxon>
        <taxon>Tylenchina</taxon>
        <taxon>Panagrolaimomorpha</taxon>
        <taxon>Strongyloidoidea</taxon>
        <taxon>Strongyloididae</taxon>
        <taxon>Strongyloides</taxon>
    </lineage>
</organism>
<evidence type="ECO:0000313" key="2">
    <source>
        <dbReference type="WBParaSite" id="SVE_0998600.1"/>
    </source>
</evidence>
<evidence type="ECO:0000313" key="1">
    <source>
        <dbReference type="Proteomes" id="UP000035680"/>
    </source>
</evidence>
<reference evidence="1" key="1">
    <citation type="submission" date="2014-07" db="EMBL/GenBank/DDBJ databases">
        <authorList>
            <person name="Martin A.A"/>
            <person name="De Silva N."/>
        </authorList>
    </citation>
    <scope>NUCLEOTIDE SEQUENCE</scope>
</reference>
<accession>A0A0K0FLS0</accession>
<protein>
    <submittedName>
        <fullName evidence="2">Competence protein</fullName>
    </submittedName>
</protein>
<dbReference type="WBParaSite" id="SVE_0998600.1">
    <property type="protein sequence ID" value="SVE_0998600.1"/>
    <property type="gene ID" value="SVE_0998600"/>
</dbReference>
<name>A0A0K0FLS0_STRVS</name>
<proteinExistence type="predicted"/>
<dbReference type="AlphaFoldDB" id="A0A0K0FLS0"/>
<reference evidence="2" key="2">
    <citation type="submission" date="2015-08" db="UniProtKB">
        <authorList>
            <consortium name="WormBaseParasite"/>
        </authorList>
    </citation>
    <scope>IDENTIFICATION</scope>
</reference>
<sequence length="123" mass="14509">MKFYILTLFIYIFLIIIYRDIRGKETSLIEVRNDVYKFQEGEKAFVNIEYKGINKNTSNYNIRCYKNNKIMVNFCPRILFKGTNLIALGKMSKVMEGDYLIQLINKHGNVKDFGTFSIQLKDN</sequence>
<dbReference type="Proteomes" id="UP000035680">
    <property type="component" value="Unassembled WGS sequence"/>
</dbReference>
<keyword evidence="1" id="KW-1185">Reference proteome</keyword>